<evidence type="ECO:0000259" key="1">
    <source>
        <dbReference type="PROSITE" id="PS50011"/>
    </source>
</evidence>
<dbReference type="EMBL" id="MU129064">
    <property type="protein sequence ID" value="KAF9508174.1"/>
    <property type="molecule type" value="Genomic_DNA"/>
</dbReference>
<dbReference type="InterPro" id="IPR051681">
    <property type="entry name" value="Ser/Thr_Kinases-Pseudokinases"/>
</dbReference>
<keyword evidence="3" id="KW-1185">Reference proteome</keyword>
<sequence length="200" mass="22124">RLKREARVWKSLIHQNIAPLLGLVSGDSGAGLVSPWYSHGNILQYLQKVSNAQREPLCEDVANGLRYLHEHVPSIVHWRLERGSILLTYHPSYIPSNPSSKANVLVGTEGHAALCDFGLSTVLDNSPTGFTSSAFGGTLRFMAPELLSEAEERRSIQSDVYAYACTYAEVCTHRAVAIFSDPHSLPLFVDHDWRPSIQLA</sequence>
<dbReference type="GO" id="GO:0004674">
    <property type="term" value="F:protein serine/threonine kinase activity"/>
    <property type="evidence" value="ECO:0007669"/>
    <property type="project" value="TreeGrafter"/>
</dbReference>
<gene>
    <name evidence="2" type="ORF">BS47DRAFT_1303155</name>
</gene>
<dbReference type="AlphaFoldDB" id="A0A9P6ALP9"/>
<protein>
    <recommendedName>
        <fullName evidence="1">Protein kinase domain-containing protein</fullName>
    </recommendedName>
</protein>
<evidence type="ECO:0000313" key="2">
    <source>
        <dbReference type="EMBL" id="KAF9508174.1"/>
    </source>
</evidence>
<feature type="non-terminal residue" evidence="2">
    <location>
        <position position="1"/>
    </location>
</feature>
<reference evidence="2" key="1">
    <citation type="journal article" date="2020" name="Nat. Commun.">
        <title>Large-scale genome sequencing of mycorrhizal fungi provides insights into the early evolution of symbiotic traits.</title>
        <authorList>
            <person name="Miyauchi S."/>
            <person name="Kiss E."/>
            <person name="Kuo A."/>
            <person name="Drula E."/>
            <person name="Kohler A."/>
            <person name="Sanchez-Garcia M."/>
            <person name="Morin E."/>
            <person name="Andreopoulos B."/>
            <person name="Barry K.W."/>
            <person name="Bonito G."/>
            <person name="Buee M."/>
            <person name="Carver A."/>
            <person name="Chen C."/>
            <person name="Cichocki N."/>
            <person name="Clum A."/>
            <person name="Culley D."/>
            <person name="Crous P.W."/>
            <person name="Fauchery L."/>
            <person name="Girlanda M."/>
            <person name="Hayes R.D."/>
            <person name="Keri Z."/>
            <person name="LaButti K."/>
            <person name="Lipzen A."/>
            <person name="Lombard V."/>
            <person name="Magnuson J."/>
            <person name="Maillard F."/>
            <person name="Murat C."/>
            <person name="Nolan M."/>
            <person name="Ohm R.A."/>
            <person name="Pangilinan J."/>
            <person name="Pereira M.F."/>
            <person name="Perotto S."/>
            <person name="Peter M."/>
            <person name="Pfister S."/>
            <person name="Riley R."/>
            <person name="Sitrit Y."/>
            <person name="Stielow J.B."/>
            <person name="Szollosi G."/>
            <person name="Zifcakova L."/>
            <person name="Stursova M."/>
            <person name="Spatafora J.W."/>
            <person name="Tedersoo L."/>
            <person name="Vaario L.M."/>
            <person name="Yamada A."/>
            <person name="Yan M."/>
            <person name="Wang P."/>
            <person name="Xu J."/>
            <person name="Bruns T."/>
            <person name="Baldrian P."/>
            <person name="Vilgalys R."/>
            <person name="Dunand C."/>
            <person name="Henrissat B."/>
            <person name="Grigoriev I.V."/>
            <person name="Hibbett D."/>
            <person name="Nagy L.G."/>
            <person name="Martin F.M."/>
        </authorList>
    </citation>
    <scope>NUCLEOTIDE SEQUENCE</scope>
    <source>
        <strain evidence="2">UP504</strain>
    </source>
</reference>
<dbReference type="PANTHER" id="PTHR44329:SF214">
    <property type="entry name" value="PROTEIN KINASE DOMAIN-CONTAINING PROTEIN"/>
    <property type="match status" value="1"/>
</dbReference>
<dbReference type="SUPFAM" id="SSF56112">
    <property type="entry name" value="Protein kinase-like (PK-like)"/>
    <property type="match status" value="1"/>
</dbReference>
<dbReference type="Proteomes" id="UP000886523">
    <property type="component" value="Unassembled WGS sequence"/>
</dbReference>
<dbReference type="GO" id="GO:0005524">
    <property type="term" value="F:ATP binding"/>
    <property type="evidence" value="ECO:0007669"/>
    <property type="project" value="InterPro"/>
</dbReference>
<name>A0A9P6ALP9_9AGAM</name>
<dbReference type="CDD" id="cd00180">
    <property type="entry name" value="PKc"/>
    <property type="match status" value="1"/>
</dbReference>
<organism evidence="2 3">
    <name type="scientific">Hydnum rufescens UP504</name>
    <dbReference type="NCBI Taxonomy" id="1448309"/>
    <lineage>
        <taxon>Eukaryota</taxon>
        <taxon>Fungi</taxon>
        <taxon>Dikarya</taxon>
        <taxon>Basidiomycota</taxon>
        <taxon>Agaricomycotina</taxon>
        <taxon>Agaricomycetes</taxon>
        <taxon>Cantharellales</taxon>
        <taxon>Hydnaceae</taxon>
        <taxon>Hydnum</taxon>
    </lineage>
</organism>
<accession>A0A9P6ALP9</accession>
<dbReference type="PANTHER" id="PTHR44329">
    <property type="entry name" value="SERINE/THREONINE-PROTEIN KINASE TNNI3K-RELATED"/>
    <property type="match status" value="1"/>
</dbReference>
<dbReference type="InterPro" id="IPR000719">
    <property type="entry name" value="Prot_kinase_dom"/>
</dbReference>
<dbReference type="PROSITE" id="PS50011">
    <property type="entry name" value="PROTEIN_KINASE_DOM"/>
    <property type="match status" value="1"/>
</dbReference>
<dbReference type="OrthoDB" id="346907at2759"/>
<dbReference type="Pfam" id="PF00069">
    <property type="entry name" value="Pkinase"/>
    <property type="match status" value="1"/>
</dbReference>
<dbReference type="Gene3D" id="1.10.510.10">
    <property type="entry name" value="Transferase(Phosphotransferase) domain 1"/>
    <property type="match status" value="1"/>
</dbReference>
<proteinExistence type="predicted"/>
<dbReference type="InterPro" id="IPR011009">
    <property type="entry name" value="Kinase-like_dom_sf"/>
</dbReference>
<comment type="caution">
    <text evidence="2">The sequence shown here is derived from an EMBL/GenBank/DDBJ whole genome shotgun (WGS) entry which is preliminary data.</text>
</comment>
<feature type="domain" description="Protein kinase" evidence="1">
    <location>
        <begin position="1"/>
        <end position="200"/>
    </location>
</feature>
<evidence type="ECO:0000313" key="3">
    <source>
        <dbReference type="Proteomes" id="UP000886523"/>
    </source>
</evidence>